<comment type="caution">
    <text evidence="1">The sequence shown here is derived from an EMBL/GenBank/DDBJ whole genome shotgun (WGS) entry which is preliminary data.</text>
</comment>
<dbReference type="EMBL" id="AZGA01000054">
    <property type="protein sequence ID" value="KRM33388.1"/>
    <property type="molecule type" value="Genomic_DNA"/>
</dbReference>
<proteinExistence type="predicted"/>
<gene>
    <name evidence="1" type="ORF">FC83_GL002957</name>
</gene>
<protein>
    <submittedName>
        <fullName evidence="1">Uncharacterized protein</fullName>
    </submittedName>
</protein>
<name>X0PI85_9LACO</name>
<dbReference type="RefSeq" id="WP_152537806.1">
    <property type="nucleotide sequence ID" value="NZ_AZGA01000054.1"/>
</dbReference>
<dbReference type="AlphaFoldDB" id="X0PI85"/>
<dbReference type="PATRIC" id="fig|1423734.3.peg.3006"/>
<keyword evidence="2" id="KW-1185">Reference proteome</keyword>
<organism evidence="1 2">
    <name type="scientific">Agrilactobacillus composti DSM 18527 = JCM 14202</name>
    <dbReference type="NCBI Taxonomy" id="1423734"/>
    <lineage>
        <taxon>Bacteria</taxon>
        <taxon>Bacillati</taxon>
        <taxon>Bacillota</taxon>
        <taxon>Bacilli</taxon>
        <taxon>Lactobacillales</taxon>
        <taxon>Lactobacillaceae</taxon>
        <taxon>Agrilactobacillus</taxon>
    </lineage>
</organism>
<reference evidence="1 2" key="1">
    <citation type="journal article" date="2015" name="Genome Announc.">
        <title>Expanding the biotechnology potential of lactobacilli through comparative genomics of 213 strains and associated genera.</title>
        <authorList>
            <person name="Sun Z."/>
            <person name="Harris H.M."/>
            <person name="McCann A."/>
            <person name="Guo C."/>
            <person name="Argimon S."/>
            <person name="Zhang W."/>
            <person name="Yang X."/>
            <person name="Jeffery I.B."/>
            <person name="Cooney J.C."/>
            <person name="Kagawa T.F."/>
            <person name="Liu W."/>
            <person name="Song Y."/>
            <person name="Salvetti E."/>
            <person name="Wrobel A."/>
            <person name="Rasinkangas P."/>
            <person name="Parkhill J."/>
            <person name="Rea M.C."/>
            <person name="O'Sullivan O."/>
            <person name="Ritari J."/>
            <person name="Douillard F.P."/>
            <person name="Paul Ross R."/>
            <person name="Yang R."/>
            <person name="Briner A.E."/>
            <person name="Felis G.E."/>
            <person name="de Vos W.M."/>
            <person name="Barrangou R."/>
            <person name="Klaenhammer T.R."/>
            <person name="Caufield P.W."/>
            <person name="Cui Y."/>
            <person name="Zhang H."/>
            <person name="O'Toole P.W."/>
        </authorList>
    </citation>
    <scope>NUCLEOTIDE SEQUENCE [LARGE SCALE GENOMIC DNA]</scope>
    <source>
        <strain evidence="1 2">DSM 18527</strain>
    </source>
</reference>
<evidence type="ECO:0000313" key="2">
    <source>
        <dbReference type="Proteomes" id="UP000051236"/>
    </source>
</evidence>
<evidence type="ECO:0000313" key="1">
    <source>
        <dbReference type="EMBL" id="KRM33388.1"/>
    </source>
</evidence>
<sequence length="212" mass="23855">MVAKDGIFVSHNLSIPIYSNPETTVLSGKNLDTAYDAWKIYRTAYTTTNDSQIPVSFDLGGGQWVKQTDLRPQTVSIENNANRFLEFNSNYTNIPVYSDPYRANQIATLATDINKWQITRYALVNQSDALYALDLGNAQWVYIQDGYAIPNTRTFSADTNLFNITHTATAVGKLAETMDYRIFDSQVVAETLFVKLGTDNQWVKFDDSGSPY</sequence>
<accession>X0PI85</accession>
<dbReference type="OrthoDB" id="2329985at2"/>
<dbReference type="Proteomes" id="UP000051236">
    <property type="component" value="Unassembled WGS sequence"/>
</dbReference>